<accession>B3M814</accession>
<dbReference type="InterPro" id="IPR016073">
    <property type="entry name" value="Skp1_comp_POZ"/>
</dbReference>
<dbReference type="OMA" id="QQMGLTH"/>
<keyword evidence="7" id="KW-1185">Reference proteome</keyword>
<dbReference type="GeneID" id="6506854"/>
<dbReference type="FunCoup" id="B3M814">
    <property type="interactions" value="332"/>
</dbReference>
<dbReference type="PANTHER" id="PTHR11165">
    <property type="entry name" value="SKP1"/>
    <property type="match status" value="1"/>
</dbReference>
<dbReference type="PIRSF" id="PIRSF028729">
    <property type="entry name" value="E3_ubiquit_lig_SCF_Skp"/>
    <property type="match status" value="1"/>
</dbReference>
<dbReference type="InParanoid" id="B3M814"/>
<evidence type="ECO:0000313" key="6">
    <source>
        <dbReference type="EMBL" id="EDV39922.1"/>
    </source>
</evidence>
<dbReference type="SUPFAM" id="SSF54695">
    <property type="entry name" value="POZ domain"/>
    <property type="match status" value="1"/>
</dbReference>
<comment type="pathway">
    <text evidence="3">Protein modification; protein ubiquitination.</text>
</comment>
<dbReference type="AlphaFoldDB" id="B3M814"/>
<dbReference type="InterPro" id="IPR001232">
    <property type="entry name" value="SKP1-like"/>
</dbReference>
<dbReference type="Gene3D" id="3.30.710.10">
    <property type="entry name" value="Potassium Channel Kv1.1, Chain A"/>
    <property type="match status" value="1"/>
</dbReference>
<sequence length="155" mass="17697">MSLTPDDCEEPKFVQLKTCEGFIHDVETCLVEQMGTVRDMLLLECSDSTDVIPLAKIEWWIMKMVIHWCRLVQDNSAQKEARDRSSMFIELLEEAKGDDEVVFQLLLAANYLNVESLLDAGTQYLADAITTCGSAEEIRNRFNLQNDIPSDEYEP</sequence>
<name>B3M814_DROAN</name>
<evidence type="ECO:0008006" key="8">
    <source>
        <dbReference type="Google" id="ProtNLM"/>
    </source>
</evidence>
<organism evidence="6 7">
    <name type="scientific">Drosophila ananassae</name>
    <name type="common">Fruit fly</name>
    <dbReference type="NCBI Taxonomy" id="7217"/>
    <lineage>
        <taxon>Eukaryota</taxon>
        <taxon>Metazoa</taxon>
        <taxon>Ecdysozoa</taxon>
        <taxon>Arthropoda</taxon>
        <taxon>Hexapoda</taxon>
        <taxon>Insecta</taxon>
        <taxon>Pterygota</taxon>
        <taxon>Neoptera</taxon>
        <taxon>Endopterygota</taxon>
        <taxon>Diptera</taxon>
        <taxon>Brachycera</taxon>
        <taxon>Muscomorpha</taxon>
        <taxon>Ephydroidea</taxon>
        <taxon>Drosophilidae</taxon>
        <taxon>Drosophila</taxon>
        <taxon>Sophophora</taxon>
    </lineage>
</organism>
<dbReference type="UniPathway" id="UPA00143"/>
<evidence type="ECO:0000256" key="2">
    <source>
        <dbReference type="ARBA" id="ARBA00022786"/>
    </source>
</evidence>
<dbReference type="KEGG" id="dan:6506854"/>
<dbReference type="InterPro" id="IPR016897">
    <property type="entry name" value="SKP1"/>
</dbReference>
<dbReference type="InterPro" id="IPR011333">
    <property type="entry name" value="SKP1/BTB/POZ_sf"/>
</dbReference>
<dbReference type="PhylomeDB" id="B3M814"/>
<dbReference type="EMBL" id="CH902618">
    <property type="protein sequence ID" value="EDV39922.1"/>
    <property type="molecule type" value="Genomic_DNA"/>
</dbReference>
<dbReference type="InterPro" id="IPR016072">
    <property type="entry name" value="Skp1_comp_dimer"/>
</dbReference>
<reference evidence="6 7" key="1">
    <citation type="journal article" date="2007" name="Nature">
        <title>Evolution of genes and genomes on the Drosophila phylogeny.</title>
        <authorList>
            <consortium name="Drosophila 12 Genomes Consortium"/>
            <person name="Clark A.G."/>
            <person name="Eisen M.B."/>
            <person name="Smith D.R."/>
            <person name="Bergman C.M."/>
            <person name="Oliver B."/>
            <person name="Markow T.A."/>
            <person name="Kaufman T.C."/>
            <person name="Kellis M."/>
            <person name="Gelbart W."/>
            <person name="Iyer V.N."/>
            <person name="Pollard D.A."/>
            <person name="Sackton T.B."/>
            <person name="Larracuente A.M."/>
            <person name="Singh N.D."/>
            <person name="Abad J.P."/>
            <person name="Abt D.N."/>
            <person name="Adryan B."/>
            <person name="Aguade M."/>
            <person name="Akashi H."/>
            <person name="Anderson W.W."/>
            <person name="Aquadro C.F."/>
            <person name="Ardell D.H."/>
            <person name="Arguello R."/>
            <person name="Artieri C.G."/>
            <person name="Barbash D.A."/>
            <person name="Barker D."/>
            <person name="Barsanti P."/>
            <person name="Batterham P."/>
            <person name="Batzoglou S."/>
            <person name="Begun D."/>
            <person name="Bhutkar A."/>
            <person name="Blanco E."/>
            <person name="Bosak S.A."/>
            <person name="Bradley R.K."/>
            <person name="Brand A.D."/>
            <person name="Brent M.R."/>
            <person name="Brooks A.N."/>
            <person name="Brown R.H."/>
            <person name="Butlin R.K."/>
            <person name="Caggese C."/>
            <person name="Calvi B.R."/>
            <person name="Bernardo de Carvalho A."/>
            <person name="Caspi A."/>
            <person name="Castrezana S."/>
            <person name="Celniker S.E."/>
            <person name="Chang J.L."/>
            <person name="Chapple C."/>
            <person name="Chatterji S."/>
            <person name="Chinwalla A."/>
            <person name="Civetta A."/>
            <person name="Clifton S.W."/>
            <person name="Comeron J.M."/>
            <person name="Costello J.C."/>
            <person name="Coyne J.A."/>
            <person name="Daub J."/>
            <person name="David R.G."/>
            <person name="Delcher A.L."/>
            <person name="Delehaunty K."/>
            <person name="Do C.B."/>
            <person name="Ebling H."/>
            <person name="Edwards K."/>
            <person name="Eickbush T."/>
            <person name="Evans J.D."/>
            <person name="Filipski A."/>
            <person name="Findeiss S."/>
            <person name="Freyhult E."/>
            <person name="Fulton L."/>
            <person name="Fulton R."/>
            <person name="Garcia A.C."/>
            <person name="Gardiner A."/>
            <person name="Garfield D.A."/>
            <person name="Garvin B.E."/>
            <person name="Gibson G."/>
            <person name="Gilbert D."/>
            <person name="Gnerre S."/>
            <person name="Godfrey J."/>
            <person name="Good R."/>
            <person name="Gotea V."/>
            <person name="Gravely B."/>
            <person name="Greenberg A.J."/>
            <person name="Griffiths-Jones S."/>
            <person name="Gross S."/>
            <person name="Guigo R."/>
            <person name="Gustafson E.A."/>
            <person name="Haerty W."/>
            <person name="Hahn M.W."/>
            <person name="Halligan D.L."/>
            <person name="Halpern A.L."/>
            <person name="Halter G.M."/>
            <person name="Han M.V."/>
            <person name="Heger A."/>
            <person name="Hillier L."/>
            <person name="Hinrichs A.S."/>
            <person name="Holmes I."/>
            <person name="Hoskins R.A."/>
            <person name="Hubisz M.J."/>
            <person name="Hultmark D."/>
            <person name="Huntley M.A."/>
            <person name="Jaffe D.B."/>
            <person name="Jagadeeshan S."/>
            <person name="Jeck W.R."/>
            <person name="Johnson J."/>
            <person name="Jones C.D."/>
            <person name="Jordan W.C."/>
            <person name="Karpen G.H."/>
            <person name="Kataoka E."/>
            <person name="Keightley P.D."/>
            <person name="Kheradpour P."/>
            <person name="Kirkness E.F."/>
            <person name="Koerich L.B."/>
            <person name="Kristiansen K."/>
            <person name="Kudrna D."/>
            <person name="Kulathinal R.J."/>
            <person name="Kumar S."/>
            <person name="Kwok R."/>
            <person name="Lander E."/>
            <person name="Langley C.H."/>
            <person name="Lapoint R."/>
            <person name="Lazzaro B.P."/>
            <person name="Lee S.J."/>
            <person name="Levesque L."/>
            <person name="Li R."/>
            <person name="Lin C.F."/>
            <person name="Lin M.F."/>
            <person name="Lindblad-Toh K."/>
            <person name="Llopart A."/>
            <person name="Long M."/>
            <person name="Low L."/>
            <person name="Lozovsky E."/>
            <person name="Lu J."/>
            <person name="Luo M."/>
            <person name="Machado C.A."/>
            <person name="Makalowski W."/>
            <person name="Marzo M."/>
            <person name="Matsuda M."/>
            <person name="Matzkin L."/>
            <person name="McAllister B."/>
            <person name="McBride C.S."/>
            <person name="McKernan B."/>
            <person name="McKernan K."/>
            <person name="Mendez-Lago M."/>
            <person name="Minx P."/>
            <person name="Mollenhauer M.U."/>
            <person name="Montooth K."/>
            <person name="Mount S.M."/>
            <person name="Mu X."/>
            <person name="Myers E."/>
            <person name="Negre B."/>
            <person name="Newfeld S."/>
            <person name="Nielsen R."/>
            <person name="Noor M.A."/>
            <person name="O'Grady P."/>
            <person name="Pachter L."/>
            <person name="Papaceit M."/>
            <person name="Parisi M.J."/>
            <person name="Parisi M."/>
            <person name="Parts L."/>
            <person name="Pedersen J.S."/>
            <person name="Pesole G."/>
            <person name="Phillippy A.M."/>
            <person name="Ponting C.P."/>
            <person name="Pop M."/>
            <person name="Porcelli D."/>
            <person name="Powell J.R."/>
            <person name="Prohaska S."/>
            <person name="Pruitt K."/>
            <person name="Puig M."/>
            <person name="Quesneville H."/>
            <person name="Ram K.R."/>
            <person name="Rand D."/>
            <person name="Rasmussen M.D."/>
            <person name="Reed L.K."/>
            <person name="Reenan R."/>
            <person name="Reily A."/>
            <person name="Remington K.A."/>
            <person name="Rieger T.T."/>
            <person name="Ritchie M.G."/>
            <person name="Robin C."/>
            <person name="Rogers Y.H."/>
            <person name="Rohde C."/>
            <person name="Rozas J."/>
            <person name="Rubenfield M.J."/>
            <person name="Ruiz A."/>
            <person name="Russo S."/>
            <person name="Salzberg S.L."/>
            <person name="Sanchez-Gracia A."/>
            <person name="Saranga D.J."/>
            <person name="Sato H."/>
            <person name="Schaeffer S.W."/>
            <person name="Schatz M.C."/>
            <person name="Schlenke T."/>
            <person name="Schwartz R."/>
            <person name="Segarra C."/>
            <person name="Singh R.S."/>
            <person name="Sirot L."/>
            <person name="Sirota M."/>
            <person name="Sisneros N.B."/>
            <person name="Smith C.D."/>
            <person name="Smith T.F."/>
            <person name="Spieth J."/>
            <person name="Stage D.E."/>
            <person name="Stark A."/>
            <person name="Stephan W."/>
            <person name="Strausberg R.L."/>
            <person name="Strempel S."/>
            <person name="Sturgill D."/>
            <person name="Sutton G."/>
            <person name="Sutton G.G."/>
            <person name="Tao W."/>
            <person name="Teichmann S."/>
            <person name="Tobari Y.N."/>
            <person name="Tomimura Y."/>
            <person name="Tsolas J.M."/>
            <person name="Valente V.L."/>
            <person name="Venter E."/>
            <person name="Venter J.C."/>
            <person name="Vicario S."/>
            <person name="Vieira F.G."/>
            <person name="Vilella A.J."/>
            <person name="Villasante A."/>
            <person name="Walenz B."/>
            <person name="Wang J."/>
            <person name="Wasserman M."/>
            <person name="Watts T."/>
            <person name="Wilson D."/>
            <person name="Wilson R.K."/>
            <person name="Wing R.A."/>
            <person name="Wolfner M.F."/>
            <person name="Wong A."/>
            <person name="Wong G.K."/>
            <person name="Wu C.I."/>
            <person name="Wu G."/>
            <person name="Yamamoto D."/>
            <person name="Yang H.P."/>
            <person name="Yang S.P."/>
            <person name="Yorke J.A."/>
            <person name="Yoshida K."/>
            <person name="Zdobnov E."/>
            <person name="Zhang P."/>
            <person name="Zhang Y."/>
            <person name="Zimin A.V."/>
            <person name="Baldwin J."/>
            <person name="Abdouelleil A."/>
            <person name="Abdulkadir J."/>
            <person name="Abebe A."/>
            <person name="Abera B."/>
            <person name="Abreu J."/>
            <person name="Acer S.C."/>
            <person name="Aftuck L."/>
            <person name="Alexander A."/>
            <person name="An P."/>
            <person name="Anderson E."/>
            <person name="Anderson S."/>
            <person name="Arachi H."/>
            <person name="Azer M."/>
            <person name="Bachantsang P."/>
            <person name="Barry A."/>
            <person name="Bayul T."/>
            <person name="Berlin A."/>
            <person name="Bessette D."/>
            <person name="Bloom T."/>
            <person name="Blye J."/>
            <person name="Boguslavskiy L."/>
            <person name="Bonnet C."/>
            <person name="Boukhgalter B."/>
            <person name="Bourzgui I."/>
            <person name="Brown A."/>
            <person name="Cahill P."/>
            <person name="Channer S."/>
            <person name="Cheshatsang Y."/>
            <person name="Chuda L."/>
            <person name="Citroen M."/>
            <person name="Collymore A."/>
            <person name="Cooke P."/>
            <person name="Costello M."/>
            <person name="D'Aco K."/>
            <person name="Daza R."/>
            <person name="De Haan G."/>
            <person name="DeGray S."/>
            <person name="DeMaso C."/>
            <person name="Dhargay N."/>
            <person name="Dooley K."/>
            <person name="Dooley E."/>
            <person name="Doricent M."/>
            <person name="Dorje P."/>
            <person name="Dorjee K."/>
            <person name="Dupes A."/>
            <person name="Elong R."/>
            <person name="Falk J."/>
            <person name="Farina A."/>
            <person name="Faro S."/>
            <person name="Ferguson D."/>
            <person name="Fisher S."/>
            <person name="Foley C.D."/>
            <person name="Franke A."/>
            <person name="Friedrich D."/>
            <person name="Gadbois L."/>
            <person name="Gearin G."/>
            <person name="Gearin C.R."/>
            <person name="Giannoukos G."/>
            <person name="Goode T."/>
            <person name="Graham J."/>
            <person name="Grandbois E."/>
            <person name="Grewal S."/>
            <person name="Gyaltsen K."/>
            <person name="Hafez N."/>
            <person name="Hagos B."/>
            <person name="Hall J."/>
            <person name="Henson C."/>
            <person name="Hollinger A."/>
            <person name="Honan T."/>
            <person name="Huard M.D."/>
            <person name="Hughes L."/>
            <person name="Hurhula B."/>
            <person name="Husby M.E."/>
            <person name="Kamat A."/>
            <person name="Kanga B."/>
            <person name="Kashin S."/>
            <person name="Khazanovich D."/>
            <person name="Kisner P."/>
            <person name="Lance K."/>
            <person name="Lara M."/>
            <person name="Lee W."/>
            <person name="Lennon N."/>
            <person name="Letendre F."/>
            <person name="LeVine R."/>
            <person name="Lipovsky A."/>
            <person name="Liu X."/>
            <person name="Liu J."/>
            <person name="Liu S."/>
            <person name="Lokyitsang T."/>
            <person name="Lokyitsang Y."/>
            <person name="Lubonja R."/>
            <person name="Lui A."/>
            <person name="MacDonald P."/>
            <person name="Magnisalis V."/>
            <person name="Maru K."/>
            <person name="Matthews C."/>
            <person name="McCusker W."/>
            <person name="McDonough S."/>
            <person name="Mehta T."/>
            <person name="Meldrim J."/>
            <person name="Meneus L."/>
            <person name="Mihai O."/>
            <person name="Mihalev A."/>
            <person name="Mihova T."/>
            <person name="Mittelman R."/>
            <person name="Mlenga V."/>
            <person name="Montmayeur A."/>
            <person name="Mulrain L."/>
            <person name="Navidi A."/>
            <person name="Naylor J."/>
            <person name="Negash T."/>
            <person name="Nguyen T."/>
            <person name="Nguyen N."/>
            <person name="Nicol R."/>
            <person name="Norbu C."/>
            <person name="Norbu N."/>
            <person name="Novod N."/>
            <person name="O'Neill B."/>
            <person name="Osman S."/>
            <person name="Markiewicz E."/>
            <person name="Oyono O.L."/>
            <person name="Patti C."/>
            <person name="Phunkhang P."/>
            <person name="Pierre F."/>
            <person name="Priest M."/>
            <person name="Raghuraman S."/>
            <person name="Rege F."/>
            <person name="Reyes R."/>
            <person name="Rise C."/>
            <person name="Rogov P."/>
            <person name="Ross K."/>
            <person name="Ryan E."/>
            <person name="Settipalli S."/>
            <person name="Shea T."/>
            <person name="Sherpa N."/>
            <person name="Shi L."/>
            <person name="Shih D."/>
            <person name="Sparrow T."/>
            <person name="Spaulding J."/>
            <person name="Stalker J."/>
            <person name="Stange-Thomann N."/>
            <person name="Stavropoulos S."/>
            <person name="Stone C."/>
            <person name="Strader C."/>
            <person name="Tesfaye S."/>
            <person name="Thomson T."/>
            <person name="Thoulutsang Y."/>
            <person name="Thoulutsang D."/>
            <person name="Topham K."/>
            <person name="Topping I."/>
            <person name="Tsamla T."/>
            <person name="Vassiliev H."/>
            <person name="Vo A."/>
            <person name="Wangchuk T."/>
            <person name="Wangdi T."/>
            <person name="Weiand M."/>
            <person name="Wilkinson J."/>
            <person name="Wilson A."/>
            <person name="Yadav S."/>
            <person name="Young G."/>
            <person name="Yu Q."/>
            <person name="Zembek L."/>
            <person name="Zhong D."/>
            <person name="Zimmer A."/>
            <person name="Zwirko Z."/>
            <person name="Jaffe D.B."/>
            <person name="Alvarez P."/>
            <person name="Brockman W."/>
            <person name="Butler J."/>
            <person name="Chin C."/>
            <person name="Gnerre S."/>
            <person name="Grabherr M."/>
            <person name="Kleber M."/>
            <person name="Mauceli E."/>
            <person name="MacCallum I."/>
        </authorList>
    </citation>
    <scope>NUCLEOTIDE SEQUENCE [LARGE SCALE GENOMIC DNA]</scope>
    <source>
        <strain evidence="7">Tucson 14024-0371.13</strain>
    </source>
</reference>
<gene>
    <name evidence="6" type="primary">Dana\GF24221</name>
    <name evidence="6" type="synonym">dana_GLEANR_8961</name>
    <name evidence="6" type="ORF">GF24221</name>
</gene>
<dbReference type="Pfam" id="PF01466">
    <property type="entry name" value="Skp1"/>
    <property type="match status" value="1"/>
</dbReference>
<feature type="domain" description="SKP1 component dimerisation" evidence="4">
    <location>
        <begin position="116"/>
        <end position="152"/>
    </location>
</feature>
<dbReference type="GO" id="GO:0016567">
    <property type="term" value="P:protein ubiquitination"/>
    <property type="evidence" value="ECO:0007669"/>
    <property type="project" value="UniProtKB-UniPathway"/>
</dbReference>
<evidence type="ECO:0000259" key="4">
    <source>
        <dbReference type="Pfam" id="PF01466"/>
    </source>
</evidence>
<comment type="similarity">
    <text evidence="1 3">Belongs to the SKP1 family.</text>
</comment>
<evidence type="ECO:0000259" key="5">
    <source>
        <dbReference type="Pfam" id="PF03931"/>
    </source>
</evidence>
<dbReference type="OrthoDB" id="2342932at2759"/>
<proteinExistence type="inferred from homology"/>
<keyword evidence="2 3" id="KW-0833">Ubl conjugation pathway</keyword>
<dbReference type="STRING" id="7217.B3M814"/>
<evidence type="ECO:0000313" key="7">
    <source>
        <dbReference type="Proteomes" id="UP000007801"/>
    </source>
</evidence>
<dbReference type="Pfam" id="PF03931">
    <property type="entry name" value="Skp1_POZ"/>
    <property type="match status" value="1"/>
</dbReference>
<evidence type="ECO:0000256" key="1">
    <source>
        <dbReference type="ARBA" id="ARBA00009993"/>
    </source>
</evidence>
<dbReference type="SUPFAM" id="SSF81382">
    <property type="entry name" value="Skp1 dimerisation domain-like"/>
    <property type="match status" value="1"/>
</dbReference>
<dbReference type="eggNOG" id="KOG1724">
    <property type="taxonomic scope" value="Eukaryota"/>
</dbReference>
<evidence type="ECO:0000256" key="3">
    <source>
        <dbReference type="PIRNR" id="PIRNR028729"/>
    </source>
</evidence>
<protein>
    <recommendedName>
        <fullName evidence="8">SKP1 component POZ domain-containing protein</fullName>
    </recommendedName>
</protein>
<feature type="domain" description="SKP1 component POZ" evidence="5">
    <location>
        <begin position="12"/>
        <end position="70"/>
    </location>
</feature>
<dbReference type="SMART" id="SM00512">
    <property type="entry name" value="Skp1"/>
    <property type="match status" value="1"/>
</dbReference>
<dbReference type="HOGENOM" id="CLU_059252_9_0_1"/>
<dbReference type="GO" id="GO:0006511">
    <property type="term" value="P:ubiquitin-dependent protein catabolic process"/>
    <property type="evidence" value="ECO:0007669"/>
    <property type="project" value="InterPro"/>
</dbReference>
<dbReference type="InterPro" id="IPR036296">
    <property type="entry name" value="SKP1-like_dim_sf"/>
</dbReference>
<dbReference type="Proteomes" id="UP000007801">
    <property type="component" value="Unassembled WGS sequence"/>
</dbReference>